<dbReference type="InterPro" id="IPR003615">
    <property type="entry name" value="HNH_nuc"/>
</dbReference>
<evidence type="ECO:0000259" key="2">
    <source>
        <dbReference type="SMART" id="SM00507"/>
    </source>
</evidence>
<proteinExistence type="predicted"/>
<organism evidence="4">
    <name type="scientific">viral metagenome</name>
    <dbReference type="NCBI Taxonomy" id="1070528"/>
    <lineage>
        <taxon>unclassified sequences</taxon>
        <taxon>metagenomes</taxon>
        <taxon>organismal metagenomes</taxon>
    </lineage>
</organism>
<evidence type="ECO:0000313" key="3">
    <source>
        <dbReference type="EMBL" id="QJA59006.1"/>
    </source>
</evidence>
<name>A0A6M3K7H2_9ZZZZ</name>
<evidence type="ECO:0000256" key="1">
    <source>
        <dbReference type="SAM" id="MobiDB-lite"/>
    </source>
</evidence>
<reference evidence="4" key="1">
    <citation type="submission" date="2020-03" db="EMBL/GenBank/DDBJ databases">
        <title>The deep terrestrial virosphere.</title>
        <authorList>
            <person name="Holmfeldt K."/>
            <person name="Nilsson E."/>
            <person name="Simone D."/>
            <person name="Lopez-Fernandez M."/>
            <person name="Wu X."/>
            <person name="de Brujin I."/>
            <person name="Lundin D."/>
            <person name="Andersson A."/>
            <person name="Bertilsson S."/>
            <person name="Dopson M."/>
        </authorList>
    </citation>
    <scope>NUCLEOTIDE SEQUENCE</scope>
    <source>
        <strain evidence="4">MM415A01231</strain>
        <strain evidence="3">MM415B01376</strain>
    </source>
</reference>
<accession>A0A6M3K7H2</accession>
<dbReference type="EMBL" id="MT141350">
    <property type="protein sequence ID" value="QJA59006.1"/>
    <property type="molecule type" value="Genomic_DNA"/>
</dbReference>
<dbReference type="SUPFAM" id="SSF64496">
    <property type="entry name" value="DNA-binding domain of intron-encoded endonucleases"/>
    <property type="match status" value="1"/>
</dbReference>
<protein>
    <recommendedName>
        <fullName evidence="2">HNH nuclease domain-containing protein</fullName>
    </recommendedName>
</protein>
<feature type="region of interest" description="Disordered" evidence="1">
    <location>
        <begin position="68"/>
        <end position="105"/>
    </location>
</feature>
<feature type="domain" description="HNH nuclease" evidence="2">
    <location>
        <begin position="147"/>
        <end position="199"/>
    </location>
</feature>
<gene>
    <name evidence="4" type="ORF">MM415A01231_0002</name>
    <name evidence="3" type="ORF">MM415B01376_0019</name>
</gene>
<evidence type="ECO:0000313" key="4">
    <source>
        <dbReference type="EMBL" id="QJA77733.1"/>
    </source>
</evidence>
<dbReference type="InterPro" id="IPR003611">
    <property type="entry name" value="NUMOD3"/>
</dbReference>
<dbReference type="Pfam" id="PF07460">
    <property type="entry name" value="NUMOD3"/>
    <property type="match status" value="1"/>
</dbReference>
<dbReference type="AlphaFoldDB" id="A0A6M3K7H2"/>
<sequence>MKICWDNLERLRYSKNTNRWYLGNSILEYMDSCEGCNESFLAYIRKDVDKRFCSVGCKNKTIPVDVSGKNNPMYGKRHTEDSKRKISANRKGKCTGNDNPSKRKEVRKKISESLKIYNSDKNWYGENNYNWKGGISFEPYCINWVKLFKDEIKERDNFECQNPYCESNNPDDLTAHHIDYNKKNCDTNNLITLCRCCNSKANAKRKYHKELYIKILNEKHTCK</sequence>
<dbReference type="EMBL" id="MT142299">
    <property type="protein sequence ID" value="QJA77733.1"/>
    <property type="molecule type" value="Genomic_DNA"/>
</dbReference>
<dbReference type="SMART" id="SM00507">
    <property type="entry name" value="HNHc"/>
    <property type="match status" value="1"/>
</dbReference>
<dbReference type="GO" id="GO:0003677">
    <property type="term" value="F:DNA binding"/>
    <property type="evidence" value="ECO:0007669"/>
    <property type="project" value="InterPro"/>
</dbReference>